<protein>
    <recommendedName>
        <fullName evidence="1">Big-1 domain-containing protein</fullName>
    </recommendedName>
</protein>
<dbReference type="PaxDb" id="65489-OBART03G35720.1"/>
<reference evidence="2" key="1">
    <citation type="journal article" date="2009" name="Rice">
        <title>De Novo Next Generation Sequencing of Plant Genomes.</title>
        <authorList>
            <person name="Rounsley S."/>
            <person name="Marri P.R."/>
            <person name="Yu Y."/>
            <person name="He R."/>
            <person name="Sisneros N."/>
            <person name="Goicoechea J.L."/>
            <person name="Lee S.J."/>
            <person name="Angelova A."/>
            <person name="Kudrna D."/>
            <person name="Luo M."/>
            <person name="Affourtit J."/>
            <person name="Desany B."/>
            <person name="Knight J."/>
            <person name="Niazi F."/>
            <person name="Egholm M."/>
            <person name="Wing R.A."/>
        </authorList>
    </citation>
    <scope>NUCLEOTIDE SEQUENCE [LARGE SCALE GENOMIC DNA]</scope>
    <source>
        <strain evidence="2">cv. IRGC 105608</strain>
    </source>
</reference>
<reference evidence="2" key="2">
    <citation type="submission" date="2015-03" db="UniProtKB">
        <authorList>
            <consortium name="EnsemblPlants"/>
        </authorList>
    </citation>
    <scope>IDENTIFICATION</scope>
</reference>
<dbReference type="PROSITE" id="PS51127">
    <property type="entry name" value="BIG1"/>
    <property type="match status" value="1"/>
</dbReference>
<organism evidence="2">
    <name type="scientific">Oryza barthii</name>
    <dbReference type="NCBI Taxonomy" id="65489"/>
    <lineage>
        <taxon>Eukaryota</taxon>
        <taxon>Viridiplantae</taxon>
        <taxon>Streptophyta</taxon>
        <taxon>Embryophyta</taxon>
        <taxon>Tracheophyta</taxon>
        <taxon>Spermatophyta</taxon>
        <taxon>Magnoliopsida</taxon>
        <taxon>Liliopsida</taxon>
        <taxon>Poales</taxon>
        <taxon>Poaceae</taxon>
        <taxon>BOP clade</taxon>
        <taxon>Oryzoideae</taxon>
        <taxon>Oryzeae</taxon>
        <taxon>Oryzinae</taxon>
        <taxon>Oryza</taxon>
    </lineage>
</organism>
<name>A0A0D3FPL6_9ORYZ</name>
<dbReference type="InterPro" id="IPR003344">
    <property type="entry name" value="Big_1_dom"/>
</dbReference>
<evidence type="ECO:0000313" key="2">
    <source>
        <dbReference type="EnsemblPlants" id="OBART03G35720.1"/>
    </source>
</evidence>
<dbReference type="AlphaFoldDB" id="A0A0D3FPL6"/>
<accession>A0A0D3FPL6</accession>
<evidence type="ECO:0000259" key="1">
    <source>
        <dbReference type="PROSITE" id="PS51127"/>
    </source>
</evidence>
<feature type="domain" description="Big-1" evidence="1">
    <location>
        <begin position="1"/>
        <end position="26"/>
    </location>
</feature>
<keyword evidence="3" id="KW-1185">Reference proteome</keyword>
<dbReference type="Proteomes" id="UP000026960">
    <property type="component" value="Chromosome 3"/>
</dbReference>
<dbReference type="HOGENOM" id="CLU_2336969_0_0_1"/>
<dbReference type="Gramene" id="OBART03G35720.1">
    <property type="protein sequence ID" value="OBART03G35720.1"/>
    <property type="gene ID" value="OBART03G35720"/>
</dbReference>
<proteinExistence type="predicted"/>
<dbReference type="EnsemblPlants" id="OBART03G35720.1">
    <property type="protein sequence ID" value="OBART03G35720.1"/>
    <property type="gene ID" value="OBART03G35720"/>
</dbReference>
<sequence length="98" mass="10274">MAGTVTTTADLDGGRAAVTESTVYLLSRAPTRTLTGFHSDTIACLVGGNELKDNSGVGLVGSVKKSAKLQSTRYNELCLQGVCVDDCKLTLHSMSFAF</sequence>
<evidence type="ECO:0000313" key="3">
    <source>
        <dbReference type="Proteomes" id="UP000026960"/>
    </source>
</evidence>